<comment type="caution">
    <text evidence="2">The sequence shown here is derived from an EMBL/GenBank/DDBJ whole genome shotgun (WGS) entry which is preliminary data.</text>
</comment>
<dbReference type="AlphaFoldDB" id="A0A9D1X922"/>
<dbReference type="InterPro" id="IPR007730">
    <property type="entry name" value="SPOR-like_dom"/>
</dbReference>
<feature type="domain" description="SPOR" evidence="1">
    <location>
        <begin position="269"/>
        <end position="345"/>
    </location>
</feature>
<dbReference type="Gene3D" id="3.30.70.1070">
    <property type="entry name" value="Sporulation related repeat"/>
    <property type="match status" value="1"/>
</dbReference>
<dbReference type="Pfam" id="PF18175">
    <property type="entry name" value="HU-CCDC81_bac_2"/>
    <property type="match status" value="1"/>
</dbReference>
<dbReference type="GO" id="GO:0042834">
    <property type="term" value="F:peptidoglycan binding"/>
    <property type="evidence" value="ECO:0007669"/>
    <property type="project" value="InterPro"/>
</dbReference>
<dbReference type="Proteomes" id="UP000886740">
    <property type="component" value="Unassembled WGS sequence"/>
</dbReference>
<evidence type="ECO:0000259" key="1">
    <source>
        <dbReference type="PROSITE" id="PS51724"/>
    </source>
</evidence>
<evidence type="ECO:0000313" key="2">
    <source>
        <dbReference type="EMBL" id="HIX73640.1"/>
    </source>
</evidence>
<protein>
    <submittedName>
        <fullName evidence="2">SPOR domain-containing protein</fullName>
    </submittedName>
</protein>
<gene>
    <name evidence="2" type="ORF">H9977_01090</name>
</gene>
<accession>A0A9D1X922</accession>
<evidence type="ECO:0000313" key="3">
    <source>
        <dbReference type="Proteomes" id="UP000886740"/>
    </source>
</evidence>
<name>A0A9D1X922_9BACT</name>
<dbReference type="Pfam" id="PF18174">
    <property type="entry name" value="HU-CCDC81_bac_1"/>
    <property type="match status" value="1"/>
</dbReference>
<organism evidence="2 3">
    <name type="scientific">Candidatus Parabacteroides intestinipullorum</name>
    <dbReference type="NCBI Taxonomy" id="2838723"/>
    <lineage>
        <taxon>Bacteria</taxon>
        <taxon>Pseudomonadati</taxon>
        <taxon>Bacteroidota</taxon>
        <taxon>Bacteroidia</taxon>
        <taxon>Bacteroidales</taxon>
        <taxon>Tannerellaceae</taxon>
        <taxon>Parabacteroides</taxon>
    </lineage>
</organism>
<dbReference type="InterPro" id="IPR036680">
    <property type="entry name" value="SPOR-like_sf"/>
</dbReference>
<proteinExistence type="predicted"/>
<dbReference type="InterPro" id="IPR040495">
    <property type="entry name" value="HU-CCDC81_bac_1"/>
</dbReference>
<sequence>MLRIVGHIESLLLRNDCVIIPRFGGFVLREVPASFEEKGALFCPPHKEISFNTNLRHTDGLLAESYMQVYDVDYGNASEMLERDVEALEKCLREEKCLDCGKIGSFRLGDEGQLIFTPGESALWNASFYGLETYHFPKLAPLPAEKPEMWVEMRKPEKDVIYIPVNRRLLRVVAGAAAACALFFLVSTPVKEVNPAAYTASFVPREMMAVSMMRTDAPKEETVDLAKAETTGELKDEPVMEEPKEAVPEAKPVEKAEVAKAPEVKTAPAVKQKMFHIIIASFPNEQQADEYISTVDRQVCTGVDKITRDGKCRVYAARFDNREEAERYQAALRKHEKYKDAWLFISR</sequence>
<reference evidence="2" key="1">
    <citation type="journal article" date="2021" name="PeerJ">
        <title>Extensive microbial diversity within the chicken gut microbiome revealed by metagenomics and culture.</title>
        <authorList>
            <person name="Gilroy R."/>
            <person name="Ravi A."/>
            <person name="Getino M."/>
            <person name="Pursley I."/>
            <person name="Horton D.L."/>
            <person name="Alikhan N.F."/>
            <person name="Baker D."/>
            <person name="Gharbi K."/>
            <person name="Hall N."/>
            <person name="Watson M."/>
            <person name="Adriaenssens E.M."/>
            <person name="Foster-Nyarko E."/>
            <person name="Jarju S."/>
            <person name="Secka A."/>
            <person name="Antonio M."/>
            <person name="Oren A."/>
            <person name="Chaudhuri R.R."/>
            <person name="La Ragione R."/>
            <person name="Hildebrand F."/>
            <person name="Pallen M.J."/>
        </authorList>
    </citation>
    <scope>NUCLEOTIDE SEQUENCE</scope>
    <source>
        <strain evidence="2">ChiGjej6B6-14162</strain>
    </source>
</reference>
<dbReference type="Pfam" id="PF05036">
    <property type="entry name" value="SPOR"/>
    <property type="match status" value="1"/>
</dbReference>
<reference evidence="2" key="2">
    <citation type="submission" date="2021-04" db="EMBL/GenBank/DDBJ databases">
        <authorList>
            <person name="Gilroy R."/>
        </authorList>
    </citation>
    <scope>NUCLEOTIDE SEQUENCE</scope>
    <source>
        <strain evidence="2">ChiGjej6B6-14162</strain>
    </source>
</reference>
<dbReference type="SUPFAM" id="SSF110997">
    <property type="entry name" value="Sporulation related repeat"/>
    <property type="match status" value="1"/>
</dbReference>
<dbReference type="PROSITE" id="PS51724">
    <property type="entry name" value="SPOR"/>
    <property type="match status" value="1"/>
</dbReference>
<dbReference type="EMBL" id="DXEL01000010">
    <property type="protein sequence ID" value="HIX73640.1"/>
    <property type="molecule type" value="Genomic_DNA"/>
</dbReference>
<dbReference type="InterPro" id="IPR041268">
    <property type="entry name" value="HU-CCDC81_bac_2"/>
</dbReference>